<keyword evidence="10" id="KW-0732">Signal</keyword>
<dbReference type="GO" id="GO:0004315">
    <property type="term" value="F:3-oxoacyl-[acyl-carrier-protein] synthase activity"/>
    <property type="evidence" value="ECO:0007669"/>
    <property type="project" value="UniProtKB-EC"/>
</dbReference>
<dbReference type="SMART" id="SM00825">
    <property type="entry name" value="PKS_KS"/>
    <property type="match status" value="1"/>
</dbReference>
<dbReference type="Pfam" id="PF00109">
    <property type="entry name" value="ketoacyl-synt"/>
    <property type="match status" value="1"/>
</dbReference>
<keyword evidence="3" id="KW-0444">Lipid biosynthesis</keyword>
<dbReference type="NCBIfam" id="NF005589">
    <property type="entry name" value="PRK07314.1"/>
    <property type="match status" value="1"/>
</dbReference>
<evidence type="ECO:0000256" key="3">
    <source>
        <dbReference type="ARBA" id="ARBA00022516"/>
    </source>
</evidence>
<evidence type="ECO:0000313" key="12">
    <source>
        <dbReference type="EMBL" id="CAD8757796.1"/>
    </source>
</evidence>
<comment type="similarity">
    <text evidence="1 9">Belongs to the thiolase-like superfamily. Beta-ketoacyl-ACP synthases family.</text>
</comment>
<feature type="signal peptide" evidence="10">
    <location>
        <begin position="1"/>
        <end position="16"/>
    </location>
</feature>
<dbReference type="PANTHER" id="PTHR11712">
    <property type="entry name" value="POLYKETIDE SYNTHASE-RELATED"/>
    <property type="match status" value="1"/>
</dbReference>
<dbReference type="Gene3D" id="3.40.47.10">
    <property type="match status" value="1"/>
</dbReference>
<feature type="chain" id="PRO_5030807062" description="beta-ketoacyl-[acyl-carrier-protein] synthase I" evidence="10">
    <location>
        <begin position="17"/>
        <end position="474"/>
    </location>
</feature>
<evidence type="ECO:0000256" key="4">
    <source>
        <dbReference type="ARBA" id="ARBA00022679"/>
    </source>
</evidence>
<evidence type="ECO:0000256" key="9">
    <source>
        <dbReference type="RuleBase" id="RU003694"/>
    </source>
</evidence>
<evidence type="ECO:0000256" key="6">
    <source>
        <dbReference type="ARBA" id="ARBA00023098"/>
    </source>
</evidence>
<dbReference type="PROSITE" id="PS52004">
    <property type="entry name" value="KS3_2"/>
    <property type="match status" value="1"/>
</dbReference>
<dbReference type="GO" id="GO:0006633">
    <property type="term" value="P:fatty acid biosynthetic process"/>
    <property type="evidence" value="ECO:0007669"/>
    <property type="project" value="UniProtKB-KW"/>
</dbReference>
<dbReference type="SUPFAM" id="SSF53901">
    <property type="entry name" value="Thiolase-like"/>
    <property type="match status" value="2"/>
</dbReference>
<dbReference type="NCBIfam" id="TIGR03150">
    <property type="entry name" value="fabF"/>
    <property type="match status" value="1"/>
</dbReference>
<evidence type="ECO:0000256" key="8">
    <source>
        <dbReference type="ARBA" id="ARBA00023315"/>
    </source>
</evidence>
<evidence type="ECO:0000256" key="2">
    <source>
        <dbReference type="ARBA" id="ARBA00013191"/>
    </source>
</evidence>
<keyword evidence="6" id="KW-0443">Lipid metabolism</keyword>
<organism evidence="12">
    <name type="scientific">Hemiselmis andersenii</name>
    <name type="common">Cryptophyte alga</name>
    <dbReference type="NCBI Taxonomy" id="464988"/>
    <lineage>
        <taxon>Eukaryota</taxon>
        <taxon>Cryptophyceae</taxon>
        <taxon>Cryptomonadales</taxon>
        <taxon>Hemiselmidaceae</taxon>
        <taxon>Hemiselmis</taxon>
    </lineage>
</organism>
<gene>
    <name evidence="12" type="ORF">HAND1043_LOCUS24310</name>
</gene>
<keyword evidence="5" id="KW-0276">Fatty acid metabolism</keyword>
<name>A0A7S0UBZ3_HEMAN</name>
<dbReference type="EMBL" id="HBFK01040011">
    <property type="protein sequence ID" value="CAD8757796.1"/>
    <property type="molecule type" value="Transcribed_RNA"/>
</dbReference>
<keyword evidence="8" id="KW-0012">Acyltransferase</keyword>
<evidence type="ECO:0000256" key="10">
    <source>
        <dbReference type="SAM" id="SignalP"/>
    </source>
</evidence>
<evidence type="ECO:0000256" key="5">
    <source>
        <dbReference type="ARBA" id="ARBA00022832"/>
    </source>
</evidence>
<accession>A0A7S0UBZ3</accession>
<dbReference type="InterPro" id="IPR014030">
    <property type="entry name" value="Ketoacyl_synth_N"/>
</dbReference>
<dbReference type="InterPro" id="IPR016039">
    <property type="entry name" value="Thiolase-like"/>
</dbReference>
<evidence type="ECO:0000256" key="1">
    <source>
        <dbReference type="ARBA" id="ARBA00008467"/>
    </source>
</evidence>
<dbReference type="FunFam" id="3.40.47.10:FF:000018">
    <property type="entry name" value="3-oxoacyl-[acyl-carrier-protein] synthase 2"/>
    <property type="match status" value="1"/>
</dbReference>
<evidence type="ECO:0000259" key="11">
    <source>
        <dbReference type="PROSITE" id="PS52004"/>
    </source>
</evidence>
<keyword evidence="7" id="KW-0275">Fatty acid biosynthesis</keyword>
<reference evidence="12" key="1">
    <citation type="submission" date="2021-01" db="EMBL/GenBank/DDBJ databases">
        <authorList>
            <person name="Corre E."/>
            <person name="Pelletier E."/>
            <person name="Niang G."/>
            <person name="Scheremetjew M."/>
            <person name="Finn R."/>
            <person name="Kale V."/>
            <person name="Holt S."/>
            <person name="Cochrane G."/>
            <person name="Meng A."/>
            <person name="Brown T."/>
            <person name="Cohen L."/>
        </authorList>
    </citation>
    <scope>NUCLEOTIDE SEQUENCE</scope>
    <source>
        <strain evidence="12">CCMP441</strain>
    </source>
</reference>
<dbReference type="PANTHER" id="PTHR11712:SF336">
    <property type="entry name" value="3-OXOACYL-[ACYL-CARRIER-PROTEIN] SYNTHASE, MITOCHONDRIAL"/>
    <property type="match status" value="1"/>
</dbReference>
<dbReference type="EC" id="2.3.1.41" evidence="2"/>
<dbReference type="Pfam" id="PF02801">
    <property type="entry name" value="Ketoacyl-synt_C"/>
    <property type="match status" value="1"/>
</dbReference>
<dbReference type="InterPro" id="IPR014031">
    <property type="entry name" value="Ketoacyl_synth_C"/>
</dbReference>
<protein>
    <recommendedName>
        <fullName evidence="2">beta-ketoacyl-[acyl-carrier-protein] synthase I</fullName>
        <ecNumber evidence="2">2.3.1.41</ecNumber>
    </recommendedName>
</protein>
<proteinExistence type="inferred from homology"/>
<sequence length="474" mass="49356">MIRTVLVLALAASCSAFQAPSLPPHVRGRARATARHTAVRMAAEETQPKKKVVVTGVGAVSAVGCGSDTFFQNAVAGKSGIARLPKWADEYPCNIAALVSEDTGWKGPEEYMDAKDAKRQGRYTQFAMAAAKMAVEDASLDVTKIKEKDRFGVLIGSGTGAAEFLEENCNKFFASGEGKEGLDAVSPLLIPNLVSNTGAGLVALEMGAKGPTYGCVSACATGTHSIGDALHFLQTGQADVILAGGTESAVTPLAFAGFAAMRAMATDFNDDPLKASRPFDKDRAGFVMGEGGAVLCLETEEHALARGAEIYCELAGFGASCDAHHITAPHPEGRGLAAAISQALKTGGVSPDEIDYVNAHGTSTPYNDRFETMALKKALGDAAYDCKISSTKSVMGHTLAGAGGLEAAVCAKVIKTGVIPPTVNLDNPDIEDGCDLDYTPRESVTMDRVRAAISDNLGFGGHNAALVFREHVKP</sequence>
<dbReference type="CDD" id="cd00834">
    <property type="entry name" value="KAS_I_II"/>
    <property type="match status" value="1"/>
</dbReference>
<dbReference type="AlphaFoldDB" id="A0A7S0UBZ3"/>
<dbReference type="InterPro" id="IPR000794">
    <property type="entry name" value="Beta-ketoacyl_synthase"/>
</dbReference>
<dbReference type="InterPro" id="IPR017568">
    <property type="entry name" value="3-oxoacyl-ACP_synth-2"/>
</dbReference>
<dbReference type="InterPro" id="IPR020841">
    <property type="entry name" value="PKS_Beta-ketoAc_synthase_dom"/>
</dbReference>
<keyword evidence="4 9" id="KW-0808">Transferase</keyword>
<evidence type="ECO:0000256" key="7">
    <source>
        <dbReference type="ARBA" id="ARBA00023160"/>
    </source>
</evidence>
<feature type="domain" description="Ketosynthase family 3 (KS3)" evidence="11">
    <location>
        <begin position="49"/>
        <end position="470"/>
    </location>
</feature>